<dbReference type="NCBIfam" id="TIGR00132">
    <property type="entry name" value="gatA"/>
    <property type="match status" value="1"/>
</dbReference>
<proteinExistence type="inferred from homology"/>
<comment type="subunit">
    <text evidence="8">Heterotrimer of A, B and C subunits.</text>
</comment>
<keyword evidence="10" id="KW-0808">Transferase</keyword>
<gene>
    <name evidence="8" type="primary">gatA</name>
    <name evidence="10" type="ORF">HNQ80_002307</name>
</gene>
<evidence type="ECO:0000256" key="1">
    <source>
        <dbReference type="ARBA" id="ARBA00008069"/>
    </source>
</evidence>
<dbReference type="HAMAP" id="MF_00120">
    <property type="entry name" value="GatA"/>
    <property type="match status" value="1"/>
</dbReference>
<evidence type="ECO:0000256" key="7">
    <source>
        <dbReference type="ARBA" id="ARBA00047407"/>
    </source>
</evidence>
<feature type="active site" description="Acyl-ester intermediate" evidence="8">
    <location>
        <position position="178"/>
    </location>
</feature>
<evidence type="ECO:0000256" key="2">
    <source>
        <dbReference type="ARBA" id="ARBA00022598"/>
    </source>
</evidence>
<dbReference type="InterPro" id="IPR004412">
    <property type="entry name" value="GatA"/>
</dbReference>
<dbReference type="InterPro" id="IPR000120">
    <property type="entry name" value="Amidase"/>
</dbReference>
<evidence type="ECO:0000313" key="10">
    <source>
        <dbReference type="EMBL" id="MBB6216208.1"/>
    </source>
</evidence>
<reference evidence="10 11" key="1">
    <citation type="submission" date="2020-08" db="EMBL/GenBank/DDBJ databases">
        <title>Genomic Encyclopedia of Type Strains, Phase IV (KMG-IV): sequencing the most valuable type-strain genomes for metagenomic binning, comparative biology and taxonomic classification.</title>
        <authorList>
            <person name="Goeker M."/>
        </authorList>
    </citation>
    <scope>NUCLEOTIDE SEQUENCE [LARGE SCALE GENOMIC DNA]</scope>
    <source>
        <strain evidence="10 11">DSM 103526</strain>
    </source>
</reference>
<dbReference type="PROSITE" id="PS00571">
    <property type="entry name" value="AMIDASES"/>
    <property type="match status" value="1"/>
</dbReference>
<comment type="similarity">
    <text evidence="1 8">Belongs to the amidase family. GatA subfamily.</text>
</comment>
<dbReference type="InterPro" id="IPR036928">
    <property type="entry name" value="AS_sf"/>
</dbReference>
<protein>
    <recommendedName>
        <fullName evidence="8">Glutamyl-tRNA(Gln) amidotransferase subunit A</fullName>
        <shortName evidence="8">Glu-ADT subunit A</shortName>
        <ecNumber evidence="8">6.3.5.7</ecNumber>
    </recommendedName>
</protein>
<keyword evidence="4 8" id="KW-0067">ATP-binding</keyword>
<feature type="active site" description="Charge relay system" evidence="8">
    <location>
        <position position="154"/>
    </location>
</feature>
<sequence length="491" mass="53249">MKIEQMTIEEIQKGYSEKLFTVTEVVQSYLDRIEKLDPQIGAFISLCSESALKEAEVLDERLAAGEDIGLLGGIPVAVKDNICTRSIKTTCASKILEDFVPPYDATIVQKLKDAGAIIIGKTNMDEFAMGSSTENSAFQKTKNPWDLSKVPGGSSGGSAAALAAGFVPLTFGSDTGGSIRQPAAFCGAVGLKPTYGLISRYGLIAFASSLDQIGPFTRTVKDCALSLQAIQGYDPLDTTSIQGEPTKDYISDLNKGVKGLRIGIPKECFQEGLDPEIRTAIENAVKQFEAMGAVIEEFSLPIMDSGLSAYYIISSAEASANLARYDGVRYGYRAESFTGIEELMENTRTEGFGKEVKRRIMLGTYVLSSGYYDAYYKKAMLLRKKIRNVMKKAFDSYDIILTPTSPVLPFSMGEKTSDPLEMYLADIYTVNINIAGVPAISIPCGFSQGKLPIGLQLIGDHYAEKKLLQAAYSLEQGLGIFEETAPLKEAE</sequence>
<dbReference type="AlphaFoldDB" id="A0A841KVG9"/>
<dbReference type="Pfam" id="PF01425">
    <property type="entry name" value="Amidase"/>
    <property type="match status" value="1"/>
</dbReference>
<dbReference type="PANTHER" id="PTHR11895">
    <property type="entry name" value="TRANSAMIDASE"/>
    <property type="match status" value="1"/>
</dbReference>
<evidence type="ECO:0000256" key="6">
    <source>
        <dbReference type="ARBA" id="ARBA00025295"/>
    </source>
</evidence>
<dbReference type="RefSeq" id="WP_184310749.1">
    <property type="nucleotide sequence ID" value="NZ_JACHEN010000013.1"/>
</dbReference>
<accession>A0A841KVG9</accession>
<dbReference type="EC" id="6.3.5.7" evidence="8"/>
<dbReference type="GO" id="GO:0030956">
    <property type="term" value="C:glutamyl-tRNA(Gln) amidotransferase complex"/>
    <property type="evidence" value="ECO:0007669"/>
    <property type="project" value="InterPro"/>
</dbReference>
<evidence type="ECO:0000256" key="8">
    <source>
        <dbReference type="HAMAP-Rule" id="MF_00120"/>
    </source>
</evidence>
<comment type="caution">
    <text evidence="10">The sequence shown here is derived from an EMBL/GenBank/DDBJ whole genome shotgun (WGS) entry which is preliminary data.</text>
</comment>
<dbReference type="Proteomes" id="UP000579281">
    <property type="component" value="Unassembled WGS sequence"/>
</dbReference>
<dbReference type="GO" id="GO:0050567">
    <property type="term" value="F:glutaminyl-tRNA synthase (glutamine-hydrolyzing) activity"/>
    <property type="evidence" value="ECO:0007669"/>
    <property type="project" value="UniProtKB-UniRule"/>
</dbReference>
<keyword evidence="11" id="KW-1185">Reference proteome</keyword>
<evidence type="ECO:0000256" key="5">
    <source>
        <dbReference type="ARBA" id="ARBA00022917"/>
    </source>
</evidence>
<dbReference type="GO" id="GO:0005524">
    <property type="term" value="F:ATP binding"/>
    <property type="evidence" value="ECO:0007669"/>
    <property type="project" value="UniProtKB-KW"/>
</dbReference>
<keyword evidence="2 8" id="KW-0436">Ligase</keyword>
<feature type="active site" description="Charge relay system" evidence="8">
    <location>
        <position position="79"/>
    </location>
</feature>
<evidence type="ECO:0000313" key="11">
    <source>
        <dbReference type="Proteomes" id="UP000579281"/>
    </source>
</evidence>
<evidence type="ECO:0000256" key="3">
    <source>
        <dbReference type="ARBA" id="ARBA00022741"/>
    </source>
</evidence>
<dbReference type="GO" id="GO:0016740">
    <property type="term" value="F:transferase activity"/>
    <property type="evidence" value="ECO:0007669"/>
    <property type="project" value="UniProtKB-KW"/>
</dbReference>
<keyword evidence="3 8" id="KW-0547">Nucleotide-binding</keyword>
<dbReference type="PANTHER" id="PTHR11895:SF151">
    <property type="entry name" value="GLUTAMYL-TRNA(GLN) AMIDOTRANSFERASE SUBUNIT A"/>
    <property type="match status" value="1"/>
</dbReference>
<evidence type="ECO:0000256" key="4">
    <source>
        <dbReference type="ARBA" id="ARBA00022840"/>
    </source>
</evidence>
<dbReference type="SUPFAM" id="SSF75304">
    <property type="entry name" value="Amidase signature (AS) enzymes"/>
    <property type="match status" value="1"/>
</dbReference>
<comment type="catalytic activity">
    <reaction evidence="7 8">
        <text>L-glutamyl-tRNA(Gln) + L-glutamine + ATP + H2O = L-glutaminyl-tRNA(Gln) + L-glutamate + ADP + phosphate + H(+)</text>
        <dbReference type="Rhea" id="RHEA:17521"/>
        <dbReference type="Rhea" id="RHEA-COMP:9681"/>
        <dbReference type="Rhea" id="RHEA-COMP:9684"/>
        <dbReference type="ChEBI" id="CHEBI:15377"/>
        <dbReference type="ChEBI" id="CHEBI:15378"/>
        <dbReference type="ChEBI" id="CHEBI:29985"/>
        <dbReference type="ChEBI" id="CHEBI:30616"/>
        <dbReference type="ChEBI" id="CHEBI:43474"/>
        <dbReference type="ChEBI" id="CHEBI:58359"/>
        <dbReference type="ChEBI" id="CHEBI:78520"/>
        <dbReference type="ChEBI" id="CHEBI:78521"/>
        <dbReference type="ChEBI" id="CHEBI:456216"/>
        <dbReference type="EC" id="6.3.5.7"/>
    </reaction>
</comment>
<dbReference type="InterPro" id="IPR020556">
    <property type="entry name" value="Amidase_CS"/>
</dbReference>
<name>A0A841KVG9_9FIRM</name>
<feature type="domain" description="Amidase" evidence="9">
    <location>
        <begin position="24"/>
        <end position="468"/>
    </location>
</feature>
<evidence type="ECO:0000259" key="9">
    <source>
        <dbReference type="Pfam" id="PF01425"/>
    </source>
</evidence>
<organism evidence="10 11">
    <name type="scientific">Anaerosolibacter carboniphilus</name>
    <dbReference type="NCBI Taxonomy" id="1417629"/>
    <lineage>
        <taxon>Bacteria</taxon>
        <taxon>Bacillati</taxon>
        <taxon>Bacillota</taxon>
        <taxon>Clostridia</taxon>
        <taxon>Peptostreptococcales</taxon>
        <taxon>Thermotaleaceae</taxon>
        <taxon>Anaerosolibacter</taxon>
    </lineage>
</organism>
<keyword evidence="5 8" id="KW-0648">Protein biosynthesis</keyword>
<dbReference type="EMBL" id="JACHEN010000013">
    <property type="protein sequence ID" value="MBB6216208.1"/>
    <property type="molecule type" value="Genomic_DNA"/>
</dbReference>
<dbReference type="InterPro" id="IPR023631">
    <property type="entry name" value="Amidase_dom"/>
</dbReference>
<dbReference type="Gene3D" id="3.90.1300.10">
    <property type="entry name" value="Amidase signature (AS) domain"/>
    <property type="match status" value="1"/>
</dbReference>
<dbReference type="GO" id="GO:0006412">
    <property type="term" value="P:translation"/>
    <property type="evidence" value="ECO:0007669"/>
    <property type="project" value="UniProtKB-UniRule"/>
</dbReference>
<comment type="function">
    <text evidence="6 8">Allows the formation of correctly charged Gln-tRNA(Gln) through the transamidation of misacylated Glu-tRNA(Gln) in organisms which lack glutaminyl-tRNA synthetase. The reaction takes place in the presence of glutamine and ATP through an activated gamma-phospho-Glu-tRNA(Gln).</text>
</comment>